<dbReference type="GO" id="GO:0003723">
    <property type="term" value="F:RNA binding"/>
    <property type="evidence" value="ECO:0007669"/>
    <property type="project" value="InterPro"/>
</dbReference>
<gene>
    <name evidence="12" type="primary">pheT</name>
    <name evidence="14" type="ORF">AKJ54_00615</name>
</gene>
<evidence type="ECO:0000256" key="1">
    <source>
        <dbReference type="ARBA" id="ARBA00001946"/>
    </source>
</evidence>
<reference evidence="14 15" key="1">
    <citation type="journal article" date="2016" name="Sci. Rep.">
        <title>Metabolic traits of an uncultured archaeal lineage -MSBL1- from brine pools of the Red Sea.</title>
        <authorList>
            <person name="Mwirichia R."/>
            <person name="Alam I."/>
            <person name="Rashid M."/>
            <person name="Vinu M."/>
            <person name="Ba-Alawi W."/>
            <person name="Anthony Kamau A."/>
            <person name="Kamanda Ngugi D."/>
            <person name="Goker M."/>
            <person name="Klenk H.P."/>
            <person name="Bajic V."/>
            <person name="Stingl U."/>
        </authorList>
    </citation>
    <scope>NUCLEOTIDE SEQUENCE [LARGE SCALE GENOMIC DNA]</scope>
    <source>
        <strain evidence="14">SCGC-AAA382K21</strain>
    </source>
</reference>
<evidence type="ECO:0000256" key="4">
    <source>
        <dbReference type="ARBA" id="ARBA00022490"/>
    </source>
</evidence>
<dbReference type="EC" id="6.1.1.20" evidence="12"/>
<dbReference type="GO" id="GO:0006432">
    <property type="term" value="P:phenylalanyl-tRNA aminoacylation"/>
    <property type="evidence" value="ECO:0007669"/>
    <property type="project" value="UniProtKB-UniRule"/>
</dbReference>
<dbReference type="InterPro" id="IPR022918">
    <property type="entry name" value="Phe_tRNA_ligase_beta2_arc"/>
</dbReference>
<dbReference type="Proteomes" id="UP000070504">
    <property type="component" value="Unassembled WGS sequence"/>
</dbReference>
<dbReference type="InterPro" id="IPR005146">
    <property type="entry name" value="B3/B4_tRNA-bd"/>
</dbReference>
<dbReference type="InterPro" id="IPR005147">
    <property type="entry name" value="tRNA_synthase_B5-dom"/>
</dbReference>
<comment type="cofactor">
    <cofactor evidence="1 12">
        <name>Mg(2+)</name>
        <dbReference type="ChEBI" id="CHEBI:18420"/>
    </cofactor>
</comment>
<keyword evidence="15" id="KW-1185">Reference proteome</keyword>
<accession>A0A133VL84</accession>
<dbReference type="CDD" id="cd00769">
    <property type="entry name" value="PheRS_beta_core"/>
    <property type="match status" value="1"/>
</dbReference>
<dbReference type="InterPro" id="IPR041616">
    <property type="entry name" value="PheRS_beta_core"/>
</dbReference>
<comment type="subunit">
    <text evidence="12">Tetramer of two alpha and two beta subunits.</text>
</comment>
<dbReference type="PANTHER" id="PTHR10947:SF0">
    <property type="entry name" value="PHENYLALANINE--TRNA LIGASE BETA SUBUNIT"/>
    <property type="match status" value="1"/>
</dbReference>
<dbReference type="InterPro" id="IPR045060">
    <property type="entry name" value="Phe-tRNA-ligase_IIc_bsu"/>
</dbReference>
<protein>
    <recommendedName>
        <fullName evidence="12">Phenylalanine--tRNA ligase beta subunit</fullName>
        <ecNumber evidence="12">6.1.1.20</ecNumber>
    </recommendedName>
    <alternativeName>
        <fullName evidence="12">Phenylalanyl-tRNA synthetase beta subunit</fullName>
        <shortName evidence="12">PheRS</shortName>
    </alternativeName>
</protein>
<dbReference type="GO" id="GO:0009328">
    <property type="term" value="C:phenylalanine-tRNA ligase complex"/>
    <property type="evidence" value="ECO:0007669"/>
    <property type="project" value="TreeGrafter"/>
</dbReference>
<evidence type="ECO:0000256" key="7">
    <source>
        <dbReference type="ARBA" id="ARBA00022741"/>
    </source>
</evidence>
<dbReference type="InterPro" id="IPR004531">
    <property type="entry name" value="Phe-tRNA-synth_IIc_bsu_arc_euk"/>
</dbReference>
<dbReference type="SUPFAM" id="SSF46955">
    <property type="entry name" value="Putative DNA-binding domain"/>
    <property type="match status" value="2"/>
</dbReference>
<dbReference type="Pfam" id="PF03484">
    <property type="entry name" value="B5"/>
    <property type="match status" value="1"/>
</dbReference>
<dbReference type="Pfam" id="PF18262">
    <property type="entry name" value="PhetRS_B1"/>
    <property type="match status" value="1"/>
</dbReference>
<feature type="binding site" evidence="12">
    <location>
        <position position="337"/>
    </location>
    <ligand>
        <name>Mg(2+)</name>
        <dbReference type="ChEBI" id="CHEBI:18420"/>
        <note>shared with alpha subunit</note>
    </ligand>
</feature>
<dbReference type="GO" id="GO:0000287">
    <property type="term" value="F:magnesium ion binding"/>
    <property type="evidence" value="ECO:0007669"/>
    <property type="project" value="InterPro"/>
</dbReference>
<dbReference type="SMART" id="SM00873">
    <property type="entry name" value="B3_4"/>
    <property type="match status" value="1"/>
</dbReference>
<keyword evidence="6 12" id="KW-0479">Metal-binding</keyword>
<dbReference type="InterPro" id="IPR045864">
    <property type="entry name" value="aa-tRNA-synth_II/BPL/LPL"/>
</dbReference>
<evidence type="ECO:0000313" key="14">
    <source>
        <dbReference type="EMBL" id="KXB07180.1"/>
    </source>
</evidence>
<keyword evidence="10 12" id="KW-0648">Protein biosynthesis</keyword>
<keyword evidence="11 12" id="KW-0030">Aminoacyl-tRNA synthetase</keyword>
<proteinExistence type="inferred from homology"/>
<dbReference type="PROSITE" id="PS51483">
    <property type="entry name" value="B5"/>
    <property type="match status" value="1"/>
</dbReference>
<dbReference type="InterPro" id="IPR040659">
    <property type="entry name" value="PhetRS_B1"/>
</dbReference>
<dbReference type="SUPFAM" id="SSF55681">
    <property type="entry name" value="Class II aaRS and biotin synthetases"/>
    <property type="match status" value="1"/>
</dbReference>
<sequence>MPTIEVDLSDLNRLLGEKLSLEELRNPLQNLGIEIEGMTAEGLKLEVQHNRPDLYGVEGVARALRGYLGIETGVPEYELKEPDMKLEVDSSLEGLRPVAVMAVIENAEFDDASLKAIMDLQEKLHKILGRERQKISIGAYDLDGIEPPIRYTTTPPDGINFVPLEFDEKLSPQEILETHPKGREYSHLVEEFDRYPILLDSAENVLSMPPIINSHTARVTASTEKIGVDVTGINEKVANEAMNVIMAAATEREFDIRAVEVEYPDRQFQTPRLVEEERCFDLDQANAWLGLDLSQKEVVEIIERMRYDFIGKEDGDLRVKVPFYRSDLMHGVDLFEDIAVGFGYDKLEPVLPPIETTGEPNSVEEISVIARRALTGLGFTEVIPYMLTNSRLNFEMMRTEGEAVTIKNPVSEEYTILRTWLLPGLMDVLRQNRHHKLPQKIFEVGDVVLLDGGSETGAKNVRRAAGAIIGEESDFTYIRSIAESLLRELQTDWTLKPYNHPSLLEERAAEFLVDDENIGFVGEVHPEVILNFELEHPVAVFELDLPE</sequence>
<feature type="binding site" evidence="12">
    <location>
        <position position="327"/>
    </location>
    <ligand>
        <name>Mg(2+)</name>
        <dbReference type="ChEBI" id="CHEBI:18420"/>
        <note>shared with alpha subunit</note>
    </ligand>
</feature>
<comment type="similarity">
    <text evidence="3 12">Belongs to the phenylalanyl-tRNA synthetase beta subunit family. Type 2 subfamily.</text>
</comment>
<feature type="domain" description="B5" evidence="13">
    <location>
        <begin position="273"/>
        <end position="349"/>
    </location>
</feature>
<feature type="binding site" evidence="12">
    <location>
        <position position="333"/>
    </location>
    <ligand>
        <name>Mg(2+)</name>
        <dbReference type="ChEBI" id="CHEBI:18420"/>
        <note>shared with alpha subunit</note>
    </ligand>
</feature>
<dbReference type="GO" id="GO:0005524">
    <property type="term" value="F:ATP binding"/>
    <property type="evidence" value="ECO:0007669"/>
    <property type="project" value="UniProtKB-UniRule"/>
</dbReference>
<dbReference type="SMART" id="SM00874">
    <property type="entry name" value="B5"/>
    <property type="match status" value="2"/>
</dbReference>
<keyword evidence="4 12" id="KW-0963">Cytoplasm</keyword>
<dbReference type="Gene3D" id="3.50.40.10">
    <property type="entry name" value="Phenylalanyl-trna Synthetase, Chain B, domain 3"/>
    <property type="match status" value="1"/>
</dbReference>
<dbReference type="Pfam" id="PF17759">
    <property type="entry name" value="tRNA_synthFbeta"/>
    <property type="match status" value="1"/>
</dbReference>
<comment type="catalytic activity">
    <reaction evidence="12">
        <text>tRNA(Phe) + L-phenylalanine + ATP = L-phenylalanyl-tRNA(Phe) + AMP + diphosphate + H(+)</text>
        <dbReference type="Rhea" id="RHEA:19413"/>
        <dbReference type="Rhea" id="RHEA-COMP:9668"/>
        <dbReference type="Rhea" id="RHEA-COMP:9699"/>
        <dbReference type="ChEBI" id="CHEBI:15378"/>
        <dbReference type="ChEBI" id="CHEBI:30616"/>
        <dbReference type="ChEBI" id="CHEBI:33019"/>
        <dbReference type="ChEBI" id="CHEBI:58095"/>
        <dbReference type="ChEBI" id="CHEBI:78442"/>
        <dbReference type="ChEBI" id="CHEBI:78531"/>
        <dbReference type="ChEBI" id="CHEBI:456215"/>
        <dbReference type="EC" id="6.1.1.20"/>
    </reaction>
</comment>
<evidence type="ECO:0000313" key="15">
    <source>
        <dbReference type="Proteomes" id="UP000070504"/>
    </source>
</evidence>
<dbReference type="GO" id="GO:0004826">
    <property type="term" value="F:phenylalanine-tRNA ligase activity"/>
    <property type="evidence" value="ECO:0007669"/>
    <property type="project" value="UniProtKB-UniRule"/>
</dbReference>
<evidence type="ECO:0000256" key="11">
    <source>
        <dbReference type="ARBA" id="ARBA00023146"/>
    </source>
</evidence>
<dbReference type="Gene3D" id="3.30.930.10">
    <property type="entry name" value="Bira Bifunctional Protein, Domain 2"/>
    <property type="match status" value="1"/>
</dbReference>
<evidence type="ECO:0000256" key="8">
    <source>
        <dbReference type="ARBA" id="ARBA00022840"/>
    </source>
</evidence>
<dbReference type="InterPro" id="IPR009061">
    <property type="entry name" value="DNA-bd_dom_put_sf"/>
</dbReference>
<evidence type="ECO:0000259" key="13">
    <source>
        <dbReference type="PROSITE" id="PS51483"/>
    </source>
</evidence>
<dbReference type="InterPro" id="IPR020825">
    <property type="entry name" value="Phe-tRNA_synthase-like_B3/B4"/>
</dbReference>
<evidence type="ECO:0000256" key="5">
    <source>
        <dbReference type="ARBA" id="ARBA00022598"/>
    </source>
</evidence>
<evidence type="ECO:0000256" key="12">
    <source>
        <dbReference type="HAMAP-Rule" id="MF_00284"/>
    </source>
</evidence>
<dbReference type="HAMAP" id="MF_00284">
    <property type="entry name" value="Phe_tRNA_synth_beta2"/>
    <property type="match status" value="1"/>
</dbReference>
<dbReference type="EMBL" id="LHYH01000009">
    <property type="protein sequence ID" value="KXB07180.1"/>
    <property type="molecule type" value="Genomic_DNA"/>
</dbReference>
<dbReference type="FunFam" id="3.50.40.10:FF:000003">
    <property type="entry name" value="Phenylalanine--tRNA ligase beta subunit"/>
    <property type="match status" value="1"/>
</dbReference>
<evidence type="ECO:0000256" key="3">
    <source>
        <dbReference type="ARBA" id="ARBA00007438"/>
    </source>
</evidence>
<dbReference type="NCBIfam" id="TIGR00471">
    <property type="entry name" value="pheT_arch"/>
    <property type="match status" value="1"/>
</dbReference>
<evidence type="ECO:0000256" key="2">
    <source>
        <dbReference type="ARBA" id="ARBA00004496"/>
    </source>
</evidence>
<dbReference type="Gene3D" id="3.30.56.10">
    <property type="match status" value="2"/>
</dbReference>
<keyword evidence="5 12" id="KW-0436">Ligase</keyword>
<name>A0A133VL84_9EURY</name>
<keyword evidence="7 12" id="KW-0547">Nucleotide-binding</keyword>
<comment type="caution">
    <text evidence="14">The sequence shown here is derived from an EMBL/GenBank/DDBJ whole genome shotgun (WGS) entry which is preliminary data.</text>
</comment>
<keyword evidence="9 12" id="KW-0460">Magnesium</keyword>
<feature type="binding site" evidence="12">
    <location>
        <position position="336"/>
    </location>
    <ligand>
        <name>Mg(2+)</name>
        <dbReference type="ChEBI" id="CHEBI:18420"/>
        <note>shared with alpha subunit</note>
    </ligand>
</feature>
<evidence type="ECO:0000256" key="10">
    <source>
        <dbReference type="ARBA" id="ARBA00022917"/>
    </source>
</evidence>
<keyword evidence="8 12" id="KW-0067">ATP-binding</keyword>
<comment type="subcellular location">
    <subcellularLocation>
        <location evidence="2 12">Cytoplasm</location>
    </subcellularLocation>
</comment>
<evidence type="ECO:0000256" key="6">
    <source>
        <dbReference type="ARBA" id="ARBA00022723"/>
    </source>
</evidence>
<organism evidence="14 15">
    <name type="scientific">candidate division MSBL1 archaeon SCGC-AAA382K21</name>
    <dbReference type="NCBI Taxonomy" id="1698283"/>
    <lineage>
        <taxon>Archaea</taxon>
        <taxon>Methanobacteriati</taxon>
        <taxon>Methanobacteriota</taxon>
        <taxon>candidate division MSBL1</taxon>
    </lineage>
</organism>
<dbReference type="PATRIC" id="fig|1698283.3.peg.272"/>
<evidence type="ECO:0000256" key="9">
    <source>
        <dbReference type="ARBA" id="ARBA00022842"/>
    </source>
</evidence>
<dbReference type="AlphaFoldDB" id="A0A133VL84"/>
<dbReference type="PANTHER" id="PTHR10947">
    <property type="entry name" value="PHENYLALANYL-TRNA SYNTHETASE BETA CHAIN AND LEUCINE-RICH REPEAT-CONTAINING PROTEIN 47"/>
    <property type="match status" value="1"/>
</dbReference>